<dbReference type="PANTHER" id="PTHR43326">
    <property type="entry name" value="METHIONYL-TRNA SYNTHETASE"/>
    <property type="match status" value="1"/>
</dbReference>
<evidence type="ECO:0000256" key="8">
    <source>
        <dbReference type="ARBA" id="ARBA00030904"/>
    </source>
</evidence>
<dbReference type="InterPro" id="IPR023457">
    <property type="entry name" value="Met-tRNA_synth_2"/>
</dbReference>
<dbReference type="InterPro" id="IPR015413">
    <property type="entry name" value="Methionyl/Leucyl_tRNA_Synth"/>
</dbReference>
<dbReference type="OrthoDB" id="9810191at2"/>
<dbReference type="InterPro" id="IPR014729">
    <property type="entry name" value="Rossmann-like_a/b/a_fold"/>
</dbReference>
<dbReference type="Proteomes" id="UP000008637">
    <property type="component" value="Chromosome"/>
</dbReference>
<evidence type="ECO:0000313" key="11">
    <source>
        <dbReference type="EMBL" id="CBY92038.1"/>
    </source>
</evidence>
<keyword evidence="12" id="KW-1185">Reference proteome</keyword>
<evidence type="ECO:0000313" key="12">
    <source>
        <dbReference type="Proteomes" id="UP000008637"/>
    </source>
</evidence>
<gene>
    <name evidence="11" type="primary">metG</name>
    <name evidence="11" type="ordered locus">HF1_00300</name>
</gene>
<reference evidence="11 12" key="1">
    <citation type="journal article" date="2011" name="J. Bacteriol.">
        <title>Complete genome sequence of Mycoplasma haemofelis, a hemotropic mycoplasma.</title>
        <authorList>
            <person name="Barker E.N."/>
            <person name="Helps C.R."/>
            <person name="Peters I.R."/>
            <person name="Darby A.C."/>
            <person name="Radford A.D."/>
            <person name="Tasker S."/>
        </authorList>
    </citation>
    <scope>NUCLEOTIDE SEQUENCE [LARGE SCALE GENOMIC DNA]</scope>
    <source>
        <strain evidence="11 12">Langford 1</strain>
    </source>
</reference>
<dbReference type="SUPFAM" id="SSF47323">
    <property type="entry name" value="Anticodon-binding domain of a subclass of class I aminoacyl-tRNA synthetases"/>
    <property type="match status" value="1"/>
</dbReference>
<dbReference type="Gene3D" id="2.170.220.10">
    <property type="match status" value="1"/>
</dbReference>
<evidence type="ECO:0000256" key="7">
    <source>
        <dbReference type="ARBA" id="ARBA00023146"/>
    </source>
</evidence>
<keyword evidence="5 9" id="KW-0067">ATP-binding</keyword>
<comment type="similarity">
    <text evidence="9">Belongs to the class-I aminoacyl-tRNA synthetase family.</text>
</comment>
<accession>E8ZGG8</accession>
<evidence type="ECO:0000256" key="1">
    <source>
        <dbReference type="ARBA" id="ARBA00012838"/>
    </source>
</evidence>
<evidence type="ECO:0000256" key="3">
    <source>
        <dbReference type="ARBA" id="ARBA00022598"/>
    </source>
</evidence>
<evidence type="ECO:0000259" key="10">
    <source>
        <dbReference type="Pfam" id="PF09334"/>
    </source>
</evidence>
<feature type="domain" description="Methionyl/Leucyl tRNA synthetase" evidence="10">
    <location>
        <begin position="7"/>
        <end position="149"/>
    </location>
</feature>
<dbReference type="KEGG" id="mha:HF1_00300"/>
<dbReference type="PRINTS" id="PR01041">
    <property type="entry name" value="TRNASYNTHMET"/>
</dbReference>
<evidence type="ECO:0000256" key="9">
    <source>
        <dbReference type="RuleBase" id="RU363039"/>
    </source>
</evidence>
<dbReference type="InterPro" id="IPR001412">
    <property type="entry name" value="aa-tRNA-synth_I_CS"/>
</dbReference>
<dbReference type="Pfam" id="PF09334">
    <property type="entry name" value="tRNA-synt_1g"/>
    <property type="match status" value="2"/>
</dbReference>
<protein>
    <recommendedName>
        <fullName evidence="1">methionine--tRNA ligase</fullName>
        <ecNumber evidence="1">6.1.1.10</ecNumber>
    </recommendedName>
    <alternativeName>
        <fullName evidence="8">Methionyl-tRNA synthetase</fullName>
    </alternativeName>
</protein>
<evidence type="ECO:0000256" key="5">
    <source>
        <dbReference type="ARBA" id="ARBA00022840"/>
    </source>
</evidence>
<dbReference type="PANTHER" id="PTHR43326:SF1">
    <property type="entry name" value="METHIONINE--TRNA LIGASE, MITOCHONDRIAL"/>
    <property type="match status" value="1"/>
</dbReference>
<dbReference type="EMBL" id="FR773153">
    <property type="protein sequence ID" value="CBY92038.1"/>
    <property type="molecule type" value="Genomic_DNA"/>
</dbReference>
<dbReference type="SUPFAM" id="SSF52374">
    <property type="entry name" value="Nucleotidylyl transferase"/>
    <property type="match status" value="1"/>
</dbReference>
<dbReference type="HOGENOM" id="CLU_009710_9_4_14"/>
<organism evidence="11 12">
    <name type="scientific">Mycoplasma haemofelis (strain Langford 1)</name>
    <name type="common">Haemobartonella felis</name>
    <dbReference type="NCBI Taxonomy" id="941640"/>
    <lineage>
        <taxon>Bacteria</taxon>
        <taxon>Bacillati</taxon>
        <taxon>Mycoplasmatota</taxon>
        <taxon>Mollicutes</taxon>
        <taxon>Mycoplasmataceae</taxon>
        <taxon>Mycoplasma</taxon>
    </lineage>
</organism>
<dbReference type="InterPro" id="IPR033911">
    <property type="entry name" value="MetRS_core"/>
</dbReference>
<keyword evidence="6 9" id="KW-0648">Protein biosynthesis</keyword>
<evidence type="ECO:0000256" key="2">
    <source>
        <dbReference type="ARBA" id="ARBA00022490"/>
    </source>
</evidence>
<name>E8ZGG8_MYCHL</name>
<evidence type="ECO:0000256" key="4">
    <source>
        <dbReference type="ARBA" id="ARBA00022741"/>
    </source>
</evidence>
<evidence type="ECO:0000256" key="6">
    <source>
        <dbReference type="ARBA" id="ARBA00022917"/>
    </source>
</evidence>
<dbReference type="EC" id="6.1.1.10" evidence="1"/>
<dbReference type="Gene3D" id="3.40.50.620">
    <property type="entry name" value="HUPs"/>
    <property type="match status" value="1"/>
</dbReference>
<keyword evidence="3 9" id="KW-0436">Ligase</keyword>
<feature type="domain" description="Methionyl/Leucyl tRNA synthetase" evidence="10">
    <location>
        <begin position="154"/>
        <end position="367"/>
    </location>
</feature>
<dbReference type="InterPro" id="IPR009080">
    <property type="entry name" value="tRNAsynth_Ia_anticodon-bd"/>
</dbReference>
<dbReference type="GO" id="GO:0004825">
    <property type="term" value="F:methionine-tRNA ligase activity"/>
    <property type="evidence" value="ECO:0007669"/>
    <property type="project" value="UniProtKB-EC"/>
</dbReference>
<dbReference type="PROSITE" id="PS00178">
    <property type="entry name" value="AA_TRNA_LIGASE_I"/>
    <property type="match status" value="1"/>
</dbReference>
<dbReference type="AlphaFoldDB" id="E8ZGG8"/>
<dbReference type="GO" id="GO:0006431">
    <property type="term" value="P:methionyl-tRNA aminoacylation"/>
    <property type="evidence" value="ECO:0007669"/>
    <property type="project" value="InterPro"/>
</dbReference>
<keyword evidence="4 9" id="KW-0547">Nucleotide-binding</keyword>
<sequence>MAKDRSVYITTPLFYPSDKPHLGHAFTVVLADVLKLSYKQLGYGGYLVVGTDEHGEKMLAAADAAQTPVERFVESNVLHFKSLWETLGIKYDRFVRTSDHAHRALVKQVFLQLLSDNQIFIDEWRGWYCTSCEESFSDRFIGKKSTCPIGHPLTLRAEKTYFLRVTSFRNWLRREFEANKDLIYPDKYKTELMNNFINDLDDLSITREGLDWGIKVPEDEDHTIYVWFDALIAYLTALNFGNYGRTNTTTFKNYWESSKCKVIQIIGKEVCRFHAIYWPIMLKNLKVRLFDNLLVHGWLLMNNEKMSKSKKNVIDPKEILNLMPREGLRFYLARISILGDANVNVDDIFSVYNSYLVNTYGNLISRFYGIMGRKYENTLPNQWDPESFIEIDQLNIELDEFLNNGYEKEVLNNTISPIIEKVFEIFRSAGKLIEKNKAWELEKGDLLLDTLMVFIYKLLCIGTWFLHPILIDTAPKLYDILNISPKKVGIEYLQQQRLYFKKKINDLPENLFPRIKDID</sequence>
<keyword evidence="7 9" id="KW-0030">Aminoacyl-tRNA synthetase</keyword>
<keyword evidence="2" id="KW-0963">Cytoplasm</keyword>
<dbReference type="Gene3D" id="1.10.730.10">
    <property type="entry name" value="Isoleucyl-tRNA Synthetase, Domain 1"/>
    <property type="match status" value="1"/>
</dbReference>
<proteinExistence type="inferred from homology"/>
<dbReference type="GO" id="GO:0005524">
    <property type="term" value="F:ATP binding"/>
    <property type="evidence" value="ECO:0007669"/>
    <property type="project" value="UniProtKB-KW"/>
</dbReference>